<dbReference type="CDD" id="cd01949">
    <property type="entry name" value="GGDEF"/>
    <property type="match status" value="1"/>
</dbReference>
<dbReference type="SUPFAM" id="SSF55073">
    <property type="entry name" value="Nucleotide cyclase"/>
    <property type="match status" value="1"/>
</dbReference>
<dbReference type="OrthoDB" id="9813903at2"/>
<feature type="domain" description="PAC" evidence="1">
    <location>
        <begin position="299"/>
        <end position="351"/>
    </location>
</feature>
<dbReference type="Gene3D" id="3.30.450.20">
    <property type="entry name" value="PAS domain"/>
    <property type="match status" value="1"/>
</dbReference>
<dbReference type="InterPro" id="IPR000014">
    <property type="entry name" value="PAS"/>
</dbReference>
<dbReference type="InterPro" id="IPR043128">
    <property type="entry name" value="Rev_trsase/Diguanyl_cyclase"/>
</dbReference>
<evidence type="ECO:0000313" key="4">
    <source>
        <dbReference type="Proteomes" id="UP000198908"/>
    </source>
</evidence>
<dbReference type="AlphaFoldDB" id="A0A1G6H7P8"/>
<dbReference type="Pfam" id="PF00990">
    <property type="entry name" value="GGDEF"/>
    <property type="match status" value="1"/>
</dbReference>
<dbReference type="PANTHER" id="PTHR44757:SF2">
    <property type="entry name" value="BIOFILM ARCHITECTURE MAINTENANCE PROTEIN MBAA"/>
    <property type="match status" value="1"/>
</dbReference>
<reference evidence="4" key="1">
    <citation type="submission" date="2016-09" db="EMBL/GenBank/DDBJ databases">
        <authorList>
            <person name="Varghese N."/>
            <person name="Submissions S."/>
        </authorList>
    </citation>
    <scope>NUCLEOTIDE SEQUENCE [LARGE SCALE GENOMIC DNA]</scope>
    <source>
        <strain evidence="4">TNe-862</strain>
    </source>
</reference>
<organism evidence="3 4">
    <name type="scientific">Paraburkholderia lycopersici</name>
    <dbReference type="NCBI Taxonomy" id="416944"/>
    <lineage>
        <taxon>Bacteria</taxon>
        <taxon>Pseudomonadati</taxon>
        <taxon>Pseudomonadota</taxon>
        <taxon>Betaproteobacteria</taxon>
        <taxon>Burkholderiales</taxon>
        <taxon>Burkholderiaceae</taxon>
        <taxon>Paraburkholderia</taxon>
    </lineage>
</organism>
<dbReference type="InterPro" id="IPR052155">
    <property type="entry name" value="Biofilm_reg_signaling"/>
</dbReference>
<evidence type="ECO:0000259" key="1">
    <source>
        <dbReference type="PROSITE" id="PS50113"/>
    </source>
</evidence>
<dbReference type="EMBL" id="FMYQ01000002">
    <property type="protein sequence ID" value="SDB90282.1"/>
    <property type="molecule type" value="Genomic_DNA"/>
</dbReference>
<protein>
    <submittedName>
        <fullName evidence="3">PAS domain S-box-containing protein/diguanylate cyclase (GGDEF) domain-containing protein</fullName>
    </submittedName>
</protein>
<feature type="domain" description="GGDEF" evidence="2">
    <location>
        <begin position="383"/>
        <end position="516"/>
    </location>
</feature>
<evidence type="ECO:0000259" key="2">
    <source>
        <dbReference type="PROSITE" id="PS50887"/>
    </source>
</evidence>
<name>A0A1G6H7P8_9BURK</name>
<dbReference type="SUPFAM" id="SSF55785">
    <property type="entry name" value="PYP-like sensor domain (PAS domain)"/>
    <property type="match status" value="1"/>
</dbReference>
<dbReference type="InterPro" id="IPR000700">
    <property type="entry name" value="PAS-assoc_C"/>
</dbReference>
<dbReference type="NCBIfam" id="TIGR00254">
    <property type="entry name" value="GGDEF"/>
    <property type="match status" value="1"/>
</dbReference>
<gene>
    <name evidence="3" type="ORF">SAMN05421548_10229</name>
</gene>
<dbReference type="InterPro" id="IPR029787">
    <property type="entry name" value="Nucleotide_cyclase"/>
</dbReference>
<dbReference type="PANTHER" id="PTHR44757">
    <property type="entry name" value="DIGUANYLATE CYCLASE DGCP"/>
    <property type="match status" value="1"/>
</dbReference>
<sequence>MRTPSRARQRQGIALAVALILCLAAGAILSANLSRGTADSRLRNELNVTSELDALLTLHIAANTDFLKGVGTAGYASRAWPIKRAAAVAGIYDRLEHDFTGTPRNERAVRELRQLSAVWPEELDAAARNIALADAGAKLEPGLLQRANETLSSIMSHLTELRTVQRERIRIMQFGAQAQLARQKISLIGTATAGALLFLFTLFTSHRAASGGDAHLRRQARDHLRIRGRALEASRNAVIISKNADGGNVVTYANGAFERITGRTVAEANGAELWKILDCEASGPHADIIRSAIQSGRKVSELLKCYKPDGSSYWAEPHIAPVLDECNRPTHCVTVFNDVSERIRYQEQLRMQANEDSLTHLPNRLGLKARLNEMVRTALAEQQKLALVFIDLDNFKEVNDSLGHTAGDEVLCEAARRLSANIAHGEIVSRYAGDEFVAVQHGRGDVESFVGVAEKMKESLTHGLLIGNKVIVPHACVGLAVFPDHSSYPDSLLKHSDSAMYRAKSVGPGTMQVFEPAIATQNLERASLARALRVAVSSRAFSVAW</sequence>
<dbReference type="RefSeq" id="WP_091994273.1">
    <property type="nucleotide sequence ID" value="NZ_FMYQ01000002.1"/>
</dbReference>
<keyword evidence="4" id="KW-1185">Reference proteome</keyword>
<dbReference type="Proteomes" id="UP000198908">
    <property type="component" value="Unassembled WGS sequence"/>
</dbReference>
<dbReference type="STRING" id="416944.SAMN05421548_10229"/>
<evidence type="ECO:0000313" key="3">
    <source>
        <dbReference type="EMBL" id="SDB90282.1"/>
    </source>
</evidence>
<proteinExistence type="predicted"/>
<dbReference type="PROSITE" id="PS50887">
    <property type="entry name" value="GGDEF"/>
    <property type="match status" value="1"/>
</dbReference>
<dbReference type="SMART" id="SM00267">
    <property type="entry name" value="GGDEF"/>
    <property type="match status" value="1"/>
</dbReference>
<dbReference type="InterPro" id="IPR000160">
    <property type="entry name" value="GGDEF_dom"/>
</dbReference>
<dbReference type="Pfam" id="PF13426">
    <property type="entry name" value="PAS_9"/>
    <property type="match status" value="1"/>
</dbReference>
<dbReference type="InterPro" id="IPR035965">
    <property type="entry name" value="PAS-like_dom_sf"/>
</dbReference>
<dbReference type="CDD" id="cd00130">
    <property type="entry name" value="PAS"/>
    <property type="match status" value="1"/>
</dbReference>
<accession>A0A1G6H7P8</accession>
<dbReference type="Gene3D" id="3.30.70.270">
    <property type="match status" value="1"/>
</dbReference>
<dbReference type="NCBIfam" id="TIGR00229">
    <property type="entry name" value="sensory_box"/>
    <property type="match status" value="1"/>
</dbReference>
<dbReference type="PROSITE" id="PS50113">
    <property type="entry name" value="PAC"/>
    <property type="match status" value="1"/>
</dbReference>